<keyword evidence="3" id="KW-0732">Signal</keyword>
<feature type="region of interest" description="Disordered" evidence="1">
    <location>
        <begin position="1485"/>
        <end position="1511"/>
    </location>
</feature>
<evidence type="ECO:0000256" key="2">
    <source>
        <dbReference type="SAM" id="Phobius"/>
    </source>
</evidence>
<keyword evidence="2" id="KW-0812">Transmembrane</keyword>
<dbReference type="Proteomes" id="UP000051952">
    <property type="component" value="Unassembled WGS sequence"/>
</dbReference>
<keyword evidence="2" id="KW-1133">Transmembrane helix</keyword>
<feature type="transmembrane region" description="Helical" evidence="2">
    <location>
        <begin position="1688"/>
        <end position="1707"/>
    </location>
</feature>
<feature type="chain" id="PRO_5006621857" evidence="3">
    <location>
        <begin position="26"/>
        <end position="1909"/>
    </location>
</feature>
<dbReference type="EMBL" id="CYKH01000648">
    <property type="protein sequence ID" value="CUG09602.1"/>
    <property type="molecule type" value="Genomic_DNA"/>
</dbReference>
<proteinExistence type="predicted"/>
<keyword evidence="5" id="KW-1185">Reference proteome</keyword>
<feature type="signal peptide" evidence="3">
    <location>
        <begin position="1"/>
        <end position="25"/>
    </location>
</feature>
<dbReference type="VEuPathDB" id="TriTrypDB:BSAL_57465"/>
<feature type="transmembrane region" description="Helical" evidence="2">
    <location>
        <begin position="1550"/>
        <end position="1573"/>
    </location>
</feature>
<feature type="transmembrane region" description="Helical" evidence="2">
    <location>
        <begin position="1585"/>
        <end position="1605"/>
    </location>
</feature>
<keyword evidence="2" id="KW-0472">Membrane</keyword>
<evidence type="ECO:0000256" key="3">
    <source>
        <dbReference type="SAM" id="SignalP"/>
    </source>
</evidence>
<feature type="region of interest" description="Disordered" evidence="1">
    <location>
        <begin position="1080"/>
        <end position="1150"/>
    </location>
</feature>
<sequence>MYVSSFSGCIGGVCAAFVLAVICYAGPIGTYQGCESCCGGFDDSSDRCPSYYCPPPGGCCTEANPATHTCFGCGPYSFCDEWNPPSTYPDGSPKLTCKTVGYYPPPPPFFVDTVYASTNYWSACSGNSTTLRGNAVGAVWDGNYGTVSTYDDAALTVAKSATVTSVVLSGVGPSIIRGLVTSLILNASSTVTVWGTAKNISITGPNATASLAFGAIVNNVAASTFKPTLLISNTLSLIESNGATTVSRTGVISNLTHFGGTVQMMWGSNVASMQFGEERGGNDCWCCPIYHHHRYQRDGNASIAGEASSINVISTNVTVSLLPTAIVDTLQTYNNMANVLIGNTIVALRSNGATVVHPTGVINSLTHDGGNVTIDLGGVVQSLTGYGNFTVGGKVASVNCTASCNISLLSQGSVTNVTTTSPVPMILGVRFVDSVEKNITVTIRSQVAISSSRGDSGTTTIMVVESGGTLTLHGLFGGAVVLYNSGGVVEKLYGYGRFDIASGTAAVVSTTRPAASPSTVLVRRGASVDNLLIAGAETDVVIEGVVGSITLLPSARIVHIIVRGAGSQLGGLNASTAASLETLYVNATNGASVGCLAIMGGPQLAVTLHYSGASVVANSTSCPVMLLIHNQPMSVTITTESCNITTLNLTSSVNRLVARNSTHISMRNTNVTITNNVEADSDDVPFMEFGMSRTMRAGMGVFSFVVTGGIWRGPTSRWIRLSGYSSDTSTLATTLLSVSMTNVQLMSTSFTGTTGPTVVVFDYVCSVDECLIPNGSTIHLDGIALGREHTEAEEASHALTGKITFVSLRTAQYGLTKSSLQGAGVSIWVSTCSAPNGFVGRISVVDVGGVVDNGTTSGGQEQELSTTSVTLLSNSSILVESIPIQWSTENISMIPELIAVSLTPNTIVKATNITVRCVDVPSLTSDGLIILGGSVAVDCVVLVALVAIRQSSAANASLVRFTSDRSREERNSRGNVVSILHSNVRVPEIVSSLHGSDVFDSGGGIQVECSFVGTTPMSVGHFHSLSKNILLLRCSQSKLGSMPQLGNPHAARSMSMVDGGSGYIGFHCWKSYSMSHSATEEGTTEGTRSSTVGSFTPSHTVSSSVTRSVSKSETVSRSAPSRSRPSPTTTSSLSETRTLTPSPSPTVVSPELTRTLSCLGTYNRGLGEILTPVTDGLSRRCDAARLQLPIHLGLTTTNSGDDDGNTLPNWRYYCETIHAVDNDGIIRSTSIDAATIDAAVMVNGSNDPSRFRRLVKLSAFFGSEAPWVAIVPYAIDGSWVLRVASSTQMWPHITQDTERHPLISPPSWLIRRVKEAEEKIPEEYAYDPMSYVWVNRSVLSSTTTGSVVMFIASRPPFGSVTRLPMRAWCGGKSVPVEFAIQWPIKELSTVAQTLGGIIAILGLLTGDPSAAAAIAMVSMLSCSGSTPSLSRLSYVVSVFFDLGSIALSVGNLGLTAAIFVFHASFAWLLLAWRQRQRKQRVLLKRTSKGTSAENKMPAETSPLDELHQEHHDSADTKTRLENEIADEHIVVPYESDEEDIRRQALGDARFPALTIKAATFLLPGCAYGAAVAMSSSESNGGEVTIGVFILLAVMLSVLVMQLVLYRIVLPQMTFAPYVLPYRTGFWIECKFTLPTGRWMPAVLRQSYQPLLGNRMGVFSKLSVVDFILVILLSITTGVGVGTNGGSCSFLPVLIAILYILHACALIVFRPHRLPVDRAIYPTIAALFGTLCLVKFYSPNADDAIDGLQMTLTVLQLVQMLCTLTVMWREYQWRQIEGYADAVGAPLQPRPSLLSFSSGTASRDDTMNLSAMGNLDNNELDDHSGSAVEIELGANRSIHSTTNSRMSHSITSTGDLFLNRSGTMDDSKFWDQYGNAIPMNASFQNIVTMAELVGDKDTTDRLEVTAVEMR</sequence>
<feature type="transmembrane region" description="Helical" evidence="2">
    <location>
        <begin position="1455"/>
        <end position="1472"/>
    </location>
</feature>
<dbReference type="VEuPathDB" id="TriTrypDB:BSAL_86105"/>
<evidence type="ECO:0000313" key="4">
    <source>
        <dbReference type="EMBL" id="CUG09602.1"/>
    </source>
</evidence>
<evidence type="ECO:0000313" key="5">
    <source>
        <dbReference type="Proteomes" id="UP000051952"/>
    </source>
</evidence>
<protein>
    <submittedName>
        <fullName evidence="4">Outer membrane autotransporter barrel domain protein, putative</fullName>
    </submittedName>
</protein>
<feature type="transmembrane region" description="Helical" evidence="2">
    <location>
        <begin position="1663"/>
        <end position="1682"/>
    </location>
</feature>
<dbReference type="VEuPathDB" id="TriTrypDB:BSAL_04980"/>
<accession>A0A0S4J3R6</accession>
<reference evidence="5" key="1">
    <citation type="submission" date="2015-09" db="EMBL/GenBank/DDBJ databases">
        <authorList>
            <consortium name="Pathogen Informatics"/>
        </authorList>
    </citation>
    <scope>NUCLEOTIDE SEQUENCE [LARGE SCALE GENOMIC DNA]</scope>
    <source>
        <strain evidence="5">Lake Konstanz</strain>
    </source>
</reference>
<organism evidence="4 5">
    <name type="scientific">Bodo saltans</name>
    <name type="common">Flagellated protozoan</name>
    <dbReference type="NCBI Taxonomy" id="75058"/>
    <lineage>
        <taxon>Eukaryota</taxon>
        <taxon>Discoba</taxon>
        <taxon>Euglenozoa</taxon>
        <taxon>Kinetoplastea</taxon>
        <taxon>Metakinetoplastina</taxon>
        <taxon>Eubodonida</taxon>
        <taxon>Bodonidae</taxon>
        <taxon>Bodo</taxon>
    </lineage>
</organism>
<gene>
    <name evidence="4" type="ORF">BSAL_04985</name>
</gene>
<name>A0A0S4J3R6_BODSA</name>
<evidence type="ECO:0000256" key="1">
    <source>
        <dbReference type="SAM" id="MobiDB-lite"/>
    </source>
</evidence>